<dbReference type="SUPFAM" id="SSF57850">
    <property type="entry name" value="RING/U-box"/>
    <property type="match status" value="1"/>
</dbReference>
<evidence type="ECO:0000313" key="2">
    <source>
        <dbReference type="Proteomes" id="UP000275267"/>
    </source>
</evidence>
<name>A0A3L6QTJ8_PANMI</name>
<accession>A0A3L6QTJ8</accession>
<reference evidence="2" key="1">
    <citation type="journal article" date="2019" name="Nat. Commun.">
        <title>The genome of broomcorn millet.</title>
        <authorList>
            <person name="Zou C."/>
            <person name="Miki D."/>
            <person name="Li D."/>
            <person name="Tang Q."/>
            <person name="Xiao L."/>
            <person name="Rajput S."/>
            <person name="Deng P."/>
            <person name="Jia W."/>
            <person name="Huang R."/>
            <person name="Zhang M."/>
            <person name="Sun Y."/>
            <person name="Hu J."/>
            <person name="Fu X."/>
            <person name="Schnable P.S."/>
            <person name="Li F."/>
            <person name="Zhang H."/>
            <person name="Feng B."/>
            <person name="Zhu X."/>
            <person name="Liu R."/>
            <person name="Schnable J.C."/>
            <person name="Zhu J.-K."/>
            <person name="Zhang H."/>
        </authorList>
    </citation>
    <scope>NUCLEOTIDE SEQUENCE [LARGE SCALE GENOMIC DNA]</scope>
</reference>
<organism evidence="1 2">
    <name type="scientific">Panicum miliaceum</name>
    <name type="common">Proso millet</name>
    <name type="synonym">Broomcorn millet</name>
    <dbReference type="NCBI Taxonomy" id="4540"/>
    <lineage>
        <taxon>Eukaryota</taxon>
        <taxon>Viridiplantae</taxon>
        <taxon>Streptophyta</taxon>
        <taxon>Embryophyta</taxon>
        <taxon>Tracheophyta</taxon>
        <taxon>Spermatophyta</taxon>
        <taxon>Magnoliopsida</taxon>
        <taxon>Liliopsida</taxon>
        <taxon>Poales</taxon>
        <taxon>Poaceae</taxon>
        <taxon>PACMAD clade</taxon>
        <taxon>Panicoideae</taxon>
        <taxon>Panicodae</taxon>
        <taxon>Paniceae</taxon>
        <taxon>Panicinae</taxon>
        <taxon>Panicum</taxon>
        <taxon>Panicum sect. Panicum</taxon>
    </lineage>
</organism>
<dbReference type="STRING" id="4540.A0A3L6QTJ8"/>
<proteinExistence type="predicted"/>
<keyword evidence="2" id="KW-1185">Reference proteome</keyword>
<sequence>MLDLIYKLACDLVLAEDPQAEEVLRFSTHPERFCAVCKLVIPSLEASWKPDNCDHIICIACLWQYAPETEATGQPRGGALRFVTQRLGHSSSIVPSTTAQHCLFMSVATCKVAWHDGIACAEFQRLGKYERGKNDLLLRKVARESRWQRCPKCKMYVERAEGCVYIVCRYCFAACSPKLYVQRAHMTTDKVLRYSNLQVPTSFLLPLCLPNVQGHTSLQQVQEDLVNDLKMQNST</sequence>
<dbReference type="Proteomes" id="UP000275267">
    <property type="component" value="Unassembled WGS sequence"/>
</dbReference>
<gene>
    <name evidence="1" type="ORF">C2845_PM04G12970</name>
</gene>
<dbReference type="PANTHER" id="PTHR11685">
    <property type="entry name" value="RBR FAMILY RING FINGER AND IBR DOMAIN-CONTAINING"/>
    <property type="match status" value="1"/>
</dbReference>
<comment type="caution">
    <text evidence="1">The sequence shown here is derived from an EMBL/GenBank/DDBJ whole genome shotgun (WGS) entry which is preliminary data.</text>
</comment>
<dbReference type="OrthoDB" id="10009520at2759"/>
<dbReference type="EMBL" id="PQIB02000011">
    <property type="protein sequence ID" value="RLM86828.1"/>
    <property type="molecule type" value="Genomic_DNA"/>
</dbReference>
<evidence type="ECO:0000313" key="1">
    <source>
        <dbReference type="EMBL" id="RLM86828.1"/>
    </source>
</evidence>
<protein>
    <recommendedName>
        <fullName evidence="3">RING-type domain-containing protein</fullName>
    </recommendedName>
</protein>
<dbReference type="GO" id="GO:0016567">
    <property type="term" value="P:protein ubiquitination"/>
    <property type="evidence" value="ECO:0007669"/>
    <property type="project" value="InterPro"/>
</dbReference>
<evidence type="ECO:0008006" key="3">
    <source>
        <dbReference type="Google" id="ProtNLM"/>
    </source>
</evidence>
<dbReference type="Gene3D" id="1.20.120.1750">
    <property type="match status" value="1"/>
</dbReference>
<dbReference type="InterPro" id="IPR031127">
    <property type="entry name" value="E3_UB_ligase_RBR"/>
</dbReference>
<dbReference type="GO" id="GO:0004842">
    <property type="term" value="F:ubiquitin-protein transferase activity"/>
    <property type="evidence" value="ECO:0007669"/>
    <property type="project" value="InterPro"/>
</dbReference>
<dbReference type="AlphaFoldDB" id="A0A3L6QTJ8"/>